<dbReference type="SUPFAM" id="SSF53335">
    <property type="entry name" value="S-adenosyl-L-methionine-dependent methyltransferases"/>
    <property type="match status" value="1"/>
</dbReference>
<dbReference type="Pfam" id="PF13649">
    <property type="entry name" value="Methyltransf_25"/>
    <property type="match status" value="1"/>
</dbReference>
<comment type="caution">
    <text evidence="3">The sequence shown here is derived from an EMBL/GenBank/DDBJ whole genome shotgun (WGS) entry which is preliminary data.</text>
</comment>
<dbReference type="PANTHER" id="PTHR42912:SF45">
    <property type="entry name" value="23S RRNA (GUANINE(745)-N(1))-METHYLTRANSFERASE"/>
    <property type="match status" value="1"/>
</dbReference>
<gene>
    <name evidence="3" type="ORF">GIS00_01835</name>
</gene>
<keyword evidence="4" id="KW-1185">Reference proteome</keyword>
<dbReference type="Proteomes" id="UP000460221">
    <property type="component" value="Unassembled WGS sequence"/>
</dbReference>
<name>A0A7K1FF35_9ACTN</name>
<dbReference type="InterPro" id="IPR041698">
    <property type="entry name" value="Methyltransf_25"/>
</dbReference>
<accession>A0A7K1FF35</accession>
<dbReference type="GO" id="GO:0032259">
    <property type="term" value="P:methylation"/>
    <property type="evidence" value="ECO:0007669"/>
    <property type="project" value="UniProtKB-KW"/>
</dbReference>
<feature type="domain" description="Methyltransferase" evidence="2">
    <location>
        <begin position="66"/>
        <end position="157"/>
    </location>
</feature>
<dbReference type="GO" id="GO:0008168">
    <property type="term" value="F:methyltransferase activity"/>
    <property type="evidence" value="ECO:0007669"/>
    <property type="project" value="UniProtKB-KW"/>
</dbReference>
<evidence type="ECO:0000259" key="2">
    <source>
        <dbReference type="Pfam" id="PF13649"/>
    </source>
</evidence>
<dbReference type="EMBL" id="WLYK01000001">
    <property type="protein sequence ID" value="MTD12686.1"/>
    <property type="molecule type" value="Genomic_DNA"/>
</dbReference>
<feature type="compositionally biased region" description="Basic and acidic residues" evidence="1">
    <location>
        <begin position="7"/>
        <end position="22"/>
    </location>
</feature>
<dbReference type="AlphaFoldDB" id="A0A7K1FF35"/>
<dbReference type="InterPro" id="IPR050508">
    <property type="entry name" value="Methyltransf_Superfamily"/>
</dbReference>
<dbReference type="RefSeq" id="WP_154766706.1">
    <property type="nucleotide sequence ID" value="NZ_WLYK01000001.1"/>
</dbReference>
<organism evidence="3 4">
    <name type="scientific">Nakamurella alba</name>
    <dbReference type="NCBI Taxonomy" id="2665158"/>
    <lineage>
        <taxon>Bacteria</taxon>
        <taxon>Bacillati</taxon>
        <taxon>Actinomycetota</taxon>
        <taxon>Actinomycetes</taxon>
        <taxon>Nakamurellales</taxon>
        <taxon>Nakamurellaceae</taxon>
        <taxon>Nakamurella</taxon>
    </lineage>
</organism>
<dbReference type="Gene3D" id="3.40.50.150">
    <property type="entry name" value="Vaccinia Virus protein VP39"/>
    <property type="match status" value="1"/>
</dbReference>
<proteinExistence type="predicted"/>
<sequence>MQVRAQSVHDDGTEDRATQQERTRVAYDTVAESYDELLRDMIGTHPLDDAVLAAFADQVRELGGPVLEVGCGGGRITGHLAAAGLMISGSDLSPGMIAVARRRFPEVSFDVASMTGGPLAPNGSLAGVLAWYSVIHLLPTDRPIAFAAMHAALRPGGRALVAFQVGTDRRLLQQAYGHEIALDVWRLDPDLITAELAEAGLHVDARVVRAPSGPEKADQAFLFARRDR</sequence>
<protein>
    <submittedName>
        <fullName evidence="3">Methyltransferase domain-containing protein</fullName>
    </submittedName>
</protein>
<evidence type="ECO:0000313" key="3">
    <source>
        <dbReference type="EMBL" id="MTD12686.1"/>
    </source>
</evidence>
<keyword evidence="3" id="KW-0489">Methyltransferase</keyword>
<reference evidence="3 4" key="1">
    <citation type="submission" date="2019-11" db="EMBL/GenBank/DDBJ databases">
        <authorList>
            <person name="Jiang L.-Q."/>
        </authorList>
    </citation>
    <scope>NUCLEOTIDE SEQUENCE [LARGE SCALE GENOMIC DNA]</scope>
    <source>
        <strain evidence="3 4">YIM 132087</strain>
    </source>
</reference>
<evidence type="ECO:0000256" key="1">
    <source>
        <dbReference type="SAM" id="MobiDB-lite"/>
    </source>
</evidence>
<feature type="region of interest" description="Disordered" evidence="1">
    <location>
        <begin position="1"/>
        <end position="22"/>
    </location>
</feature>
<dbReference type="InterPro" id="IPR029063">
    <property type="entry name" value="SAM-dependent_MTases_sf"/>
</dbReference>
<dbReference type="PANTHER" id="PTHR42912">
    <property type="entry name" value="METHYLTRANSFERASE"/>
    <property type="match status" value="1"/>
</dbReference>
<keyword evidence="3" id="KW-0808">Transferase</keyword>
<evidence type="ECO:0000313" key="4">
    <source>
        <dbReference type="Proteomes" id="UP000460221"/>
    </source>
</evidence>
<dbReference type="CDD" id="cd02440">
    <property type="entry name" value="AdoMet_MTases"/>
    <property type="match status" value="1"/>
</dbReference>